<feature type="binding site" evidence="6">
    <location>
        <position position="91"/>
    </location>
    <ligand>
        <name>S-adenosyl-L-methionine</name>
        <dbReference type="ChEBI" id="CHEBI:59789"/>
    </ligand>
</feature>
<dbReference type="PROSITE" id="PS50123">
    <property type="entry name" value="CHER"/>
    <property type="match status" value="1"/>
</dbReference>
<feature type="binding site" evidence="6">
    <location>
        <position position="95"/>
    </location>
    <ligand>
        <name>S-adenosyl-L-methionine</name>
        <dbReference type="ChEBI" id="CHEBI:59789"/>
    </ligand>
</feature>
<dbReference type="Proteomes" id="UP001169760">
    <property type="component" value="Unassembled WGS sequence"/>
</dbReference>
<feature type="binding site" evidence="6">
    <location>
        <position position="158"/>
    </location>
    <ligand>
        <name>S-adenosyl-L-methionine</name>
        <dbReference type="ChEBI" id="CHEBI:59789"/>
    </ligand>
</feature>
<evidence type="ECO:0000256" key="4">
    <source>
        <dbReference type="ARBA" id="ARBA00022691"/>
    </source>
</evidence>
<dbReference type="PIRSF" id="PIRSF000410">
    <property type="entry name" value="CheR"/>
    <property type="match status" value="1"/>
</dbReference>
<evidence type="ECO:0000256" key="1">
    <source>
        <dbReference type="ARBA" id="ARBA00001541"/>
    </source>
</evidence>
<evidence type="ECO:0000256" key="3">
    <source>
        <dbReference type="ARBA" id="ARBA00022679"/>
    </source>
</evidence>
<dbReference type="PRINTS" id="PR00996">
    <property type="entry name" value="CHERMTFRASE"/>
</dbReference>
<comment type="function">
    <text evidence="5">Methylation of the membrane-bound methyl-accepting chemotaxis proteins (MCP) to form gamma-glutamyl methyl ester residues in MCP.</text>
</comment>
<accession>A0AAW7X4H4</accession>
<gene>
    <name evidence="8" type="ORF">Q4521_03485</name>
</gene>
<feature type="binding site" evidence="6">
    <location>
        <position position="133"/>
    </location>
    <ligand>
        <name>S-adenosyl-L-methionine</name>
        <dbReference type="ChEBI" id="CHEBI:59789"/>
    </ligand>
</feature>
<sequence length="285" mass="32837">MVNPSRAVIAGDHEAREFPMSMANFETIKRIAMEWTGISLSDHKRNMIYGRLSRRLRVLGLSDFSQYCRLLETAPASEKSEFINSITTNLTAFFREFHHFEHLASTVIPNLMRTNAASRKIRVWSAGCSTGEEPYSIAMVFKSFSALKGWDVKILATDLDSNVVAKGASAIYSVDRVEGVPDKYRQCFKRDKSTNNIHIKESVRELIRFRQLNLLHEWPMRGAFDIIFCRNVVIYFDLPTQKKLFNRYADILTDKGHLFIGHSENLYKVTDRFASIGRTIYQKAY</sequence>
<evidence type="ECO:0000313" key="8">
    <source>
        <dbReference type="EMBL" id="MDO6421526.1"/>
    </source>
</evidence>
<dbReference type="EC" id="2.1.1.80" evidence="5"/>
<dbReference type="Gene3D" id="3.40.50.150">
    <property type="entry name" value="Vaccinia Virus protein VP39"/>
    <property type="match status" value="1"/>
</dbReference>
<keyword evidence="4 5" id="KW-0949">S-adenosyl-L-methionine</keyword>
<dbReference type="PANTHER" id="PTHR24422">
    <property type="entry name" value="CHEMOTAXIS PROTEIN METHYLTRANSFERASE"/>
    <property type="match status" value="1"/>
</dbReference>
<dbReference type="InterPro" id="IPR036804">
    <property type="entry name" value="CheR_N_sf"/>
</dbReference>
<dbReference type="EMBL" id="JAUOPB010000002">
    <property type="protein sequence ID" value="MDO6421526.1"/>
    <property type="molecule type" value="Genomic_DNA"/>
</dbReference>
<organism evidence="8 9">
    <name type="scientific">Saccharophagus degradans</name>
    <dbReference type="NCBI Taxonomy" id="86304"/>
    <lineage>
        <taxon>Bacteria</taxon>
        <taxon>Pseudomonadati</taxon>
        <taxon>Pseudomonadota</taxon>
        <taxon>Gammaproteobacteria</taxon>
        <taxon>Cellvibrionales</taxon>
        <taxon>Cellvibrionaceae</taxon>
        <taxon>Saccharophagus</taxon>
    </lineage>
</organism>
<dbReference type="Pfam" id="PF01739">
    <property type="entry name" value="CheR"/>
    <property type="match status" value="1"/>
</dbReference>
<dbReference type="InterPro" id="IPR029063">
    <property type="entry name" value="SAM-dependent_MTases_sf"/>
</dbReference>
<dbReference type="InterPro" id="IPR050903">
    <property type="entry name" value="Bact_Chemotaxis_MeTrfase"/>
</dbReference>
<dbReference type="SUPFAM" id="SSF53335">
    <property type="entry name" value="S-adenosyl-L-methionine-dependent methyltransferases"/>
    <property type="match status" value="1"/>
</dbReference>
<evidence type="ECO:0000259" key="7">
    <source>
        <dbReference type="PROSITE" id="PS50123"/>
    </source>
</evidence>
<dbReference type="Gene3D" id="1.10.155.10">
    <property type="entry name" value="Chemotaxis receptor methyltransferase CheR, N-terminal domain"/>
    <property type="match status" value="1"/>
</dbReference>
<evidence type="ECO:0000313" key="9">
    <source>
        <dbReference type="Proteomes" id="UP001169760"/>
    </source>
</evidence>
<feature type="binding site" evidence="6">
    <location>
        <position position="89"/>
    </location>
    <ligand>
        <name>S-adenosyl-L-methionine</name>
        <dbReference type="ChEBI" id="CHEBI:59789"/>
    </ligand>
</feature>
<reference evidence="8" key="1">
    <citation type="submission" date="2023-07" db="EMBL/GenBank/DDBJ databases">
        <title>Genome content predicts the carbon catabolic preferences of heterotrophic bacteria.</title>
        <authorList>
            <person name="Gralka M."/>
        </authorList>
    </citation>
    <scope>NUCLEOTIDE SEQUENCE</scope>
    <source>
        <strain evidence="8">I3M17_2</strain>
    </source>
</reference>
<protein>
    <recommendedName>
        <fullName evidence="5">Chemotaxis protein methyltransferase</fullName>
        <ecNumber evidence="5">2.1.1.80</ecNumber>
    </recommendedName>
</protein>
<name>A0AAW7X4H4_9GAMM</name>
<feature type="domain" description="CheR-type methyltransferase" evidence="7">
    <location>
        <begin position="13"/>
        <end position="285"/>
    </location>
</feature>
<dbReference type="RefSeq" id="WP_303491006.1">
    <property type="nucleotide sequence ID" value="NZ_JAUOPB010000002.1"/>
</dbReference>
<comment type="catalytic activity">
    <reaction evidence="1 5">
        <text>L-glutamyl-[protein] + S-adenosyl-L-methionine = [protein]-L-glutamate 5-O-methyl ester + S-adenosyl-L-homocysteine</text>
        <dbReference type="Rhea" id="RHEA:24452"/>
        <dbReference type="Rhea" id="RHEA-COMP:10208"/>
        <dbReference type="Rhea" id="RHEA-COMP:10311"/>
        <dbReference type="ChEBI" id="CHEBI:29973"/>
        <dbReference type="ChEBI" id="CHEBI:57856"/>
        <dbReference type="ChEBI" id="CHEBI:59789"/>
        <dbReference type="ChEBI" id="CHEBI:82795"/>
        <dbReference type="EC" id="2.1.1.80"/>
    </reaction>
</comment>
<dbReference type="InterPro" id="IPR000780">
    <property type="entry name" value="CheR_MeTrfase"/>
</dbReference>
<dbReference type="GO" id="GO:0008983">
    <property type="term" value="F:protein-glutamate O-methyltransferase activity"/>
    <property type="evidence" value="ECO:0007669"/>
    <property type="project" value="UniProtKB-EC"/>
</dbReference>
<dbReference type="AlphaFoldDB" id="A0AAW7X4H4"/>
<evidence type="ECO:0000256" key="5">
    <source>
        <dbReference type="PIRNR" id="PIRNR000410"/>
    </source>
</evidence>
<dbReference type="InterPro" id="IPR022642">
    <property type="entry name" value="CheR_C"/>
</dbReference>
<dbReference type="GO" id="GO:0032259">
    <property type="term" value="P:methylation"/>
    <property type="evidence" value="ECO:0007669"/>
    <property type="project" value="UniProtKB-KW"/>
</dbReference>
<dbReference type="SMART" id="SM00138">
    <property type="entry name" value="MeTrc"/>
    <property type="match status" value="1"/>
</dbReference>
<dbReference type="Pfam" id="PF03705">
    <property type="entry name" value="CheR_N"/>
    <property type="match status" value="1"/>
</dbReference>
<proteinExistence type="predicted"/>
<dbReference type="SUPFAM" id="SSF47757">
    <property type="entry name" value="Chemotaxis receptor methyltransferase CheR, N-terminal domain"/>
    <property type="match status" value="1"/>
</dbReference>
<keyword evidence="3 5" id="KW-0808">Transferase</keyword>
<dbReference type="InterPro" id="IPR022641">
    <property type="entry name" value="CheR_N"/>
</dbReference>
<keyword evidence="2 5" id="KW-0489">Methyltransferase</keyword>
<evidence type="ECO:0000256" key="6">
    <source>
        <dbReference type="PIRSR" id="PIRSR000410-1"/>
    </source>
</evidence>
<evidence type="ECO:0000256" key="2">
    <source>
        <dbReference type="ARBA" id="ARBA00022603"/>
    </source>
</evidence>
<comment type="caution">
    <text evidence="8">The sequence shown here is derived from an EMBL/GenBank/DDBJ whole genome shotgun (WGS) entry which is preliminary data.</text>
</comment>
<dbReference type="PANTHER" id="PTHR24422:SF19">
    <property type="entry name" value="CHEMOTAXIS PROTEIN METHYLTRANSFERASE"/>
    <property type="match status" value="1"/>
</dbReference>
<feature type="binding site" evidence="6">
    <location>
        <begin position="230"/>
        <end position="231"/>
    </location>
    <ligand>
        <name>S-adenosyl-L-methionine</name>
        <dbReference type="ChEBI" id="CHEBI:59789"/>
    </ligand>
</feature>
<feature type="binding site" evidence="6">
    <location>
        <begin position="213"/>
        <end position="214"/>
    </location>
    <ligand>
        <name>S-adenosyl-L-methionine</name>
        <dbReference type="ChEBI" id="CHEBI:59789"/>
    </ligand>
</feature>
<dbReference type="InterPro" id="IPR026024">
    <property type="entry name" value="Chemotaxis_MeTrfase_CheR"/>
</dbReference>